<evidence type="ECO:0000313" key="1">
    <source>
        <dbReference type="EMBL" id="QHD70738.1"/>
    </source>
</evidence>
<sequence>MDNIAKELGSADIDLEVRRSNMVRGFRFEHLKLIRGSDIILLQTPLFMSWPYALWARLFRKTVVSVVWDSYPVTLAGVRFDRRLRRRIFDWIENAILSISNLLLVPSYDFLEQPTLKRAKVVQLWYPIHAPKGYLAATLAYEPLRVLFAGQINRTRGLTASVEQLYKVTQGRFQLLIASGDPLPSELLGREDVRHIGRLDRESLRQVATGCDCGLVSLACDFDGPGLPSKTFEYLEAGIPCLYHGKRLEHYLDVLERSGVGIEITARTSLTREDVLAKKADIANATIRFSDAFALDREAFIAHLTPIKE</sequence>
<dbReference type="Proteomes" id="UP000464086">
    <property type="component" value="Plasmid unnamed3"/>
</dbReference>
<name>A0A6P1GQK2_SPHYA</name>
<evidence type="ECO:0000313" key="2">
    <source>
        <dbReference type="Proteomes" id="UP000464086"/>
    </source>
</evidence>
<gene>
    <name evidence="1" type="ORF">GS397_26910</name>
</gene>
<proteinExistence type="predicted"/>
<reference evidence="1 2" key="1">
    <citation type="submission" date="2019-12" db="EMBL/GenBank/DDBJ databases">
        <title>Functional and genomic insights into the Sphingobium yanoikuyae YC-JY1, a bacterium efficiently degrading bisphenol A.</title>
        <authorList>
            <person name="Jia Y."/>
            <person name="Li X."/>
            <person name="Wang J."/>
            <person name="Eltoukhy A."/>
            <person name="Lamraoui I."/>
            <person name="Yan Y."/>
        </authorList>
    </citation>
    <scope>NUCLEOTIDE SEQUENCE [LARGE SCALE GENOMIC DNA]</scope>
    <source>
        <strain evidence="1 2">YC-JY1</strain>
        <plasmid evidence="1 2">unnamed3</plasmid>
    </source>
</reference>
<geneLocation type="plasmid" evidence="1">
    <name>unnamed3</name>
</geneLocation>
<dbReference type="SUPFAM" id="SSF53756">
    <property type="entry name" value="UDP-Glycosyltransferase/glycogen phosphorylase"/>
    <property type="match status" value="1"/>
</dbReference>
<evidence type="ECO:0008006" key="3">
    <source>
        <dbReference type="Google" id="ProtNLM"/>
    </source>
</evidence>
<dbReference type="EMBL" id="CP047220">
    <property type="protein sequence ID" value="QHD70738.1"/>
    <property type="molecule type" value="Genomic_DNA"/>
</dbReference>
<accession>A0A6P1GQK2</accession>
<keyword evidence="1" id="KW-0614">Plasmid</keyword>
<organism evidence="1 2">
    <name type="scientific">Sphingobium yanoikuyae</name>
    <name type="common">Sphingomonas yanoikuyae</name>
    <dbReference type="NCBI Taxonomy" id="13690"/>
    <lineage>
        <taxon>Bacteria</taxon>
        <taxon>Pseudomonadati</taxon>
        <taxon>Pseudomonadota</taxon>
        <taxon>Alphaproteobacteria</taxon>
        <taxon>Sphingomonadales</taxon>
        <taxon>Sphingomonadaceae</taxon>
        <taxon>Sphingobium</taxon>
    </lineage>
</organism>
<dbReference type="RefSeq" id="WP_159368280.1">
    <property type="nucleotide sequence ID" value="NZ_CP047220.1"/>
</dbReference>
<dbReference type="AlphaFoldDB" id="A0A6P1GQK2"/>
<dbReference type="Gene3D" id="3.40.50.2000">
    <property type="entry name" value="Glycogen Phosphorylase B"/>
    <property type="match status" value="1"/>
</dbReference>
<protein>
    <recommendedName>
        <fullName evidence="3">Glycosyltransferase</fullName>
    </recommendedName>
</protein>